<proteinExistence type="predicted"/>
<dbReference type="EMBL" id="MEXN01000001">
    <property type="protein sequence ID" value="OGD04438.1"/>
    <property type="molecule type" value="Genomic_DNA"/>
</dbReference>
<dbReference type="AlphaFoldDB" id="A0A1F4ZDY6"/>
<feature type="chain" id="PRO_5009516019" evidence="1">
    <location>
        <begin position="27"/>
        <end position="249"/>
    </location>
</feature>
<gene>
    <name evidence="2" type="ORF">A2989_05420</name>
</gene>
<evidence type="ECO:0000313" key="3">
    <source>
        <dbReference type="Proteomes" id="UP000177080"/>
    </source>
</evidence>
<evidence type="ECO:0000313" key="2">
    <source>
        <dbReference type="EMBL" id="OGD04438.1"/>
    </source>
</evidence>
<organism evidence="2 3">
    <name type="scientific">Candidatus Amesbacteria bacterium RIFCSPLOWO2_01_FULL_48_25</name>
    <dbReference type="NCBI Taxonomy" id="1797259"/>
    <lineage>
        <taxon>Bacteria</taxon>
        <taxon>Candidatus Amesiibacteriota</taxon>
    </lineage>
</organism>
<dbReference type="Proteomes" id="UP000177080">
    <property type="component" value="Unassembled WGS sequence"/>
</dbReference>
<dbReference type="InterPro" id="IPR023833">
    <property type="entry name" value="Signal_pept_SipW-depend-type"/>
</dbReference>
<feature type="signal peptide" evidence="1">
    <location>
        <begin position="1"/>
        <end position="26"/>
    </location>
</feature>
<dbReference type="NCBIfam" id="TIGR04088">
    <property type="entry name" value="cognate_SipW"/>
    <property type="match status" value="1"/>
</dbReference>
<evidence type="ECO:0000256" key="1">
    <source>
        <dbReference type="SAM" id="SignalP"/>
    </source>
</evidence>
<reference evidence="2 3" key="1">
    <citation type="journal article" date="2016" name="Nat. Commun.">
        <title>Thousands of microbial genomes shed light on interconnected biogeochemical processes in an aquifer system.</title>
        <authorList>
            <person name="Anantharaman K."/>
            <person name="Brown C.T."/>
            <person name="Hug L.A."/>
            <person name="Sharon I."/>
            <person name="Castelle C.J."/>
            <person name="Probst A.J."/>
            <person name="Thomas B.C."/>
            <person name="Singh A."/>
            <person name="Wilkins M.J."/>
            <person name="Karaoz U."/>
            <person name="Brodie E.L."/>
            <person name="Williams K.H."/>
            <person name="Hubbard S.S."/>
            <person name="Banfield J.F."/>
        </authorList>
    </citation>
    <scope>NUCLEOTIDE SEQUENCE [LARGE SCALE GENOMIC DNA]</scope>
</reference>
<name>A0A1F4ZDY6_9BACT</name>
<sequence length="249" mass="26561">MKRTLIGLMTAGTVAAVAIFATGAFFQDTETSSDNTFTAGKLDLQVDFEGYYNELVDGTPNAGSWTLADLTTQKFFNLTDVKPGDFGEGTVSLHVFDNDAWACVTITPTANDDMGCTEPESGVDATCGDPGPGEGELAQNLVFTIWADICNVDTADPGDNVFQEQCDIPLTQGFGPTSPVTWALADSANNNVFTGAPGPLIGSNTYYLGMGWTLPGNTTDIVQSDKYQADISFYTEQHRNNPGFLCNPE</sequence>
<comment type="caution">
    <text evidence="2">The sequence shown here is derived from an EMBL/GenBank/DDBJ whole genome shotgun (WGS) entry which is preliminary data.</text>
</comment>
<protein>
    <submittedName>
        <fullName evidence="2">Uncharacterized protein</fullName>
    </submittedName>
</protein>
<dbReference type="STRING" id="1797259.A2989_05420"/>
<accession>A0A1F4ZDY6</accession>
<keyword evidence="1" id="KW-0732">Signal</keyword>